<evidence type="ECO:0008006" key="3">
    <source>
        <dbReference type="Google" id="ProtNLM"/>
    </source>
</evidence>
<gene>
    <name evidence="1" type="ORF">GCM10007895_24320</name>
</gene>
<evidence type="ECO:0000313" key="1">
    <source>
        <dbReference type="EMBL" id="GLP97126.1"/>
    </source>
</evidence>
<comment type="caution">
    <text evidence="1">The sequence shown here is derived from an EMBL/GenBank/DDBJ whole genome shotgun (WGS) entry which is preliminary data.</text>
</comment>
<sequence length="129" mass="14609">MNLYQASFSGQMLNRGFWLYVWRIRHKKTKSEYWYVGRTGDSSSANASSPLGRLSQHLNIKTNAKGNTLVRNILKVGLDPAKCQFKLASVGPIFPEQESFPEHVTYRNIVAALEAEIAHEFRSQGHTVL</sequence>
<reference evidence="1" key="1">
    <citation type="journal article" date="2014" name="Int. J. Syst. Evol. Microbiol.">
        <title>Complete genome sequence of Corynebacterium casei LMG S-19264T (=DSM 44701T), isolated from a smear-ripened cheese.</title>
        <authorList>
            <consortium name="US DOE Joint Genome Institute (JGI-PGF)"/>
            <person name="Walter F."/>
            <person name="Albersmeier A."/>
            <person name="Kalinowski J."/>
            <person name="Ruckert C."/>
        </authorList>
    </citation>
    <scope>NUCLEOTIDE SEQUENCE</scope>
    <source>
        <strain evidence="1">NBRC 101628</strain>
    </source>
</reference>
<keyword evidence="2" id="KW-1185">Reference proteome</keyword>
<protein>
    <recommendedName>
        <fullName evidence="3">GIY-YIG domain-containing protein</fullName>
    </recommendedName>
</protein>
<dbReference type="RefSeq" id="WP_095504420.1">
    <property type="nucleotide sequence ID" value="NZ_BSNC01000005.1"/>
</dbReference>
<reference evidence="1" key="2">
    <citation type="submission" date="2023-01" db="EMBL/GenBank/DDBJ databases">
        <title>Draft genome sequence of Paraferrimonas sedimenticola strain NBRC 101628.</title>
        <authorList>
            <person name="Sun Q."/>
            <person name="Mori K."/>
        </authorList>
    </citation>
    <scope>NUCLEOTIDE SEQUENCE</scope>
    <source>
        <strain evidence="1">NBRC 101628</strain>
    </source>
</reference>
<evidence type="ECO:0000313" key="2">
    <source>
        <dbReference type="Proteomes" id="UP001161422"/>
    </source>
</evidence>
<organism evidence="1 2">
    <name type="scientific">Paraferrimonas sedimenticola</name>
    <dbReference type="NCBI Taxonomy" id="375674"/>
    <lineage>
        <taxon>Bacteria</taxon>
        <taxon>Pseudomonadati</taxon>
        <taxon>Pseudomonadota</taxon>
        <taxon>Gammaproteobacteria</taxon>
        <taxon>Alteromonadales</taxon>
        <taxon>Ferrimonadaceae</taxon>
        <taxon>Paraferrimonas</taxon>
    </lineage>
</organism>
<dbReference type="EMBL" id="BSNC01000005">
    <property type="protein sequence ID" value="GLP97126.1"/>
    <property type="molecule type" value="Genomic_DNA"/>
</dbReference>
<dbReference type="Proteomes" id="UP001161422">
    <property type="component" value="Unassembled WGS sequence"/>
</dbReference>
<dbReference type="AlphaFoldDB" id="A0AA37RXQ5"/>
<name>A0AA37RXQ5_9GAMM</name>
<proteinExistence type="predicted"/>
<accession>A0AA37RXQ5</accession>